<evidence type="ECO:0000313" key="5">
    <source>
        <dbReference type="Proteomes" id="UP000199701"/>
    </source>
</evidence>
<dbReference type="InterPro" id="IPR050624">
    <property type="entry name" value="HTH-type_Tx_Regulator"/>
</dbReference>
<dbReference type="Proteomes" id="UP000199701">
    <property type="component" value="Unassembled WGS sequence"/>
</dbReference>
<sequence length="196" mass="22787">MQYLKEDVKERILKAAFQEFKDKGFLDASIRNITHNAGISTGSMYRYFNNKEQLFDTIIEPVYNKLFRNVLNLQKSTDSCSNPIGEIMDIKVQILDIFKENSSELLILLDKSKGSKYENIKEHMVLLTDNILKEQLLPQLKEKNIVVKDTFITYVLSTTLIEGVYTILKNYDDGVEISFLIDQLINIFFTDIDQRI</sequence>
<evidence type="ECO:0000259" key="3">
    <source>
        <dbReference type="PROSITE" id="PS50977"/>
    </source>
</evidence>
<dbReference type="OrthoDB" id="494991at2"/>
<dbReference type="GO" id="GO:0003677">
    <property type="term" value="F:DNA binding"/>
    <property type="evidence" value="ECO:0007669"/>
    <property type="project" value="UniProtKB-UniRule"/>
</dbReference>
<dbReference type="PANTHER" id="PTHR43479:SF11">
    <property type="entry name" value="ACREF_ENVCD OPERON REPRESSOR-RELATED"/>
    <property type="match status" value="1"/>
</dbReference>
<feature type="domain" description="HTH tetR-type" evidence="3">
    <location>
        <begin position="6"/>
        <end position="66"/>
    </location>
</feature>
<reference evidence="4 5" key="1">
    <citation type="submission" date="2016-10" db="EMBL/GenBank/DDBJ databases">
        <authorList>
            <person name="de Groot N.N."/>
        </authorList>
    </citation>
    <scope>NUCLEOTIDE SEQUENCE [LARGE SCALE GENOMIC DNA]</scope>
    <source>
        <strain evidence="4 5">DSM 9179</strain>
    </source>
</reference>
<dbReference type="RefSeq" id="WP_092452674.1">
    <property type="nucleotide sequence ID" value="NZ_FOJI01000005.1"/>
</dbReference>
<dbReference type="PROSITE" id="PS01081">
    <property type="entry name" value="HTH_TETR_1"/>
    <property type="match status" value="1"/>
</dbReference>
<dbReference type="InterPro" id="IPR001647">
    <property type="entry name" value="HTH_TetR"/>
</dbReference>
<evidence type="ECO:0000256" key="1">
    <source>
        <dbReference type="ARBA" id="ARBA00023125"/>
    </source>
</evidence>
<dbReference type="AlphaFoldDB" id="A0A1I0PL05"/>
<gene>
    <name evidence="4" type="ORF">SAMN05421659_105165</name>
</gene>
<dbReference type="InterPro" id="IPR009057">
    <property type="entry name" value="Homeodomain-like_sf"/>
</dbReference>
<dbReference type="Pfam" id="PF00440">
    <property type="entry name" value="TetR_N"/>
    <property type="match status" value="1"/>
</dbReference>
<dbReference type="PROSITE" id="PS50977">
    <property type="entry name" value="HTH_TETR_2"/>
    <property type="match status" value="1"/>
</dbReference>
<evidence type="ECO:0000313" key="4">
    <source>
        <dbReference type="EMBL" id="SEW15052.1"/>
    </source>
</evidence>
<feature type="DNA-binding region" description="H-T-H motif" evidence="2">
    <location>
        <begin position="29"/>
        <end position="48"/>
    </location>
</feature>
<dbReference type="STRING" id="99656.SAMN05421659_105165"/>
<dbReference type="EMBL" id="FOJI01000005">
    <property type="protein sequence ID" value="SEW15052.1"/>
    <property type="molecule type" value="Genomic_DNA"/>
</dbReference>
<keyword evidence="5" id="KW-1185">Reference proteome</keyword>
<proteinExistence type="predicted"/>
<dbReference type="InterPro" id="IPR023772">
    <property type="entry name" value="DNA-bd_HTH_TetR-type_CS"/>
</dbReference>
<accession>A0A1I0PL05</accession>
<dbReference type="PANTHER" id="PTHR43479">
    <property type="entry name" value="ACREF/ENVCD OPERON REPRESSOR-RELATED"/>
    <property type="match status" value="1"/>
</dbReference>
<protein>
    <submittedName>
        <fullName evidence="4">DNA-binding transcriptional regulator, AcrR family</fullName>
    </submittedName>
</protein>
<dbReference type="Gene3D" id="1.10.357.10">
    <property type="entry name" value="Tetracycline Repressor, domain 2"/>
    <property type="match status" value="1"/>
</dbReference>
<dbReference type="SUPFAM" id="SSF46689">
    <property type="entry name" value="Homeodomain-like"/>
    <property type="match status" value="1"/>
</dbReference>
<organism evidence="4 5">
    <name type="scientific">[Clostridium] fimetarium</name>
    <dbReference type="NCBI Taxonomy" id="99656"/>
    <lineage>
        <taxon>Bacteria</taxon>
        <taxon>Bacillati</taxon>
        <taxon>Bacillota</taxon>
        <taxon>Clostridia</taxon>
        <taxon>Lachnospirales</taxon>
        <taxon>Lachnospiraceae</taxon>
    </lineage>
</organism>
<name>A0A1I0PL05_9FIRM</name>
<dbReference type="PRINTS" id="PR00455">
    <property type="entry name" value="HTHTETR"/>
</dbReference>
<keyword evidence="1 2" id="KW-0238">DNA-binding</keyword>
<evidence type="ECO:0000256" key="2">
    <source>
        <dbReference type="PROSITE-ProRule" id="PRU00335"/>
    </source>
</evidence>